<keyword evidence="2" id="KW-1185">Reference proteome</keyword>
<dbReference type="AlphaFoldDB" id="A0A4Y7U339"/>
<dbReference type="Pfam" id="PF20414">
    <property type="entry name" value="DUF6698"/>
    <property type="match status" value="1"/>
</dbReference>
<gene>
    <name evidence="1" type="ORF">FA13DRAFT_1619127</name>
</gene>
<dbReference type="OrthoDB" id="2662502at2759"/>
<feature type="non-terminal residue" evidence="1">
    <location>
        <position position="1"/>
    </location>
</feature>
<proteinExistence type="predicted"/>
<dbReference type="Proteomes" id="UP000298030">
    <property type="component" value="Unassembled WGS sequence"/>
</dbReference>
<comment type="caution">
    <text evidence="1">The sequence shown here is derived from an EMBL/GenBank/DDBJ whole genome shotgun (WGS) entry which is preliminary data.</text>
</comment>
<sequence>DKLVHYGRHFGRTVLTFCDTTALVHQGVAREEQMSRNGVKVAHLVESERKKHEAFRTLLNMCPHLLNERLFAMARTEDDLDYVAEKLSKGISDARLNDLKTLKMSIVDWITPPGGVLTPSLLRNSKVGRGFHHQATGKLLCPTDYDWANPNVQARLRSGELAVTGLQWPLFLWVGSKCKEDDLWDGFMRSRLLLQAYKHIFTSPSSVDGDCKSNRSGNAGIHGMTSVTVPSLVYVATLVCFSLSDAGTWSRNDTQLDSNRFYHSLLSFLDRDEEHHFVKDLLTWWNSQVFPGQATIGSASVPETCALAKMTAKRQALSQTSRDNVDTTS</sequence>
<protein>
    <submittedName>
        <fullName evidence="1">Uncharacterized protein</fullName>
    </submittedName>
</protein>
<dbReference type="EMBL" id="QPFP01000001">
    <property type="protein sequence ID" value="TEB40259.1"/>
    <property type="molecule type" value="Genomic_DNA"/>
</dbReference>
<accession>A0A4Y7U339</accession>
<dbReference type="InterPro" id="IPR046521">
    <property type="entry name" value="DUF6698"/>
</dbReference>
<organism evidence="1 2">
    <name type="scientific">Coprinellus micaceus</name>
    <name type="common">Glistening ink-cap mushroom</name>
    <name type="synonym">Coprinus micaceus</name>
    <dbReference type="NCBI Taxonomy" id="71717"/>
    <lineage>
        <taxon>Eukaryota</taxon>
        <taxon>Fungi</taxon>
        <taxon>Dikarya</taxon>
        <taxon>Basidiomycota</taxon>
        <taxon>Agaricomycotina</taxon>
        <taxon>Agaricomycetes</taxon>
        <taxon>Agaricomycetidae</taxon>
        <taxon>Agaricales</taxon>
        <taxon>Agaricineae</taxon>
        <taxon>Psathyrellaceae</taxon>
        <taxon>Coprinellus</taxon>
    </lineage>
</organism>
<evidence type="ECO:0000313" key="1">
    <source>
        <dbReference type="EMBL" id="TEB40259.1"/>
    </source>
</evidence>
<reference evidence="1 2" key="1">
    <citation type="journal article" date="2019" name="Nat. Ecol. Evol.">
        <title>Megaphylogeny resolves global patterns of mushroom evolution.</title>
        <authorList>
            <person name="Varga T."/>
            <person name="Krizsan K."/>
            <person name="Foldi C."/>
            <person name="Dima B."/>
            <person name="Sanchez-Garcia M."/>
            <person name="Sanchez-Ramirez S."/>
            <person name="Szollosi G.J."/>
            <person name="Szarkandi J.G."/>
            <person name="Papp V."/>
            <person name="Albert L."/>
            <person name="Andreopoulos W."/>
            <person name="Angelini C."/>
            <person name="Antonin V."/>
            <person name="Barry K.W."/>
            <person name="Bougher N.L."/>
            <person name="Buchanan P."/>
            <person name="Buyck B."/>
            <person name="Bense V."/>
            <person name="Catcheside P."/>
            <person name="Chovatia M."/>
            <person name="Cooper J."/>
            <person name="Damon W."/>
            <person name="Desjardin D."/>
            <person name="Finy P."/>
            <person name="Geml J."/>
            <person name="Haridas S."/>
            <person name="Hughes K."/>
            <person name="Justo A."/>
            <person name="Karasinski D."/>
            <person name="Kautmanova I."/>
            <person name="Kiss B."/>
            <person name="Kocsube S."/>
            <person name="Kotiranta H."/>
            <person name="LaButti K.M."/>
            <person name="Lechner B.E."/>
            <person name="Liimatainen K."/>
            <person name="Lipzen A."/>
            <person name="Lukacs Z."/>
            <person name="Mihaltcheva S."/>
            <person name="Morgado L.N."/>
            <person name="Niskanen T."/>
            <person name="Noordeloos M.E."/>
            <person name="Ohm R.A."/>
            <person name="Ortiz-Santana B."/>
            <person name="Ovrebo C."/>
            <person name="Racz N."/>
            <person name="Riley R."/>
            <person name="Savchenko A."/>
            <person name="Shiryaev A."/>
            <person name="Soop K."/>
            <person name="Spirin V."/>
            <person name="Szebenyi C."/>
            <person name="Tomsovsky M."/>
            <person name="Tulloss R.E."/>
            <person name="Uehling J."/>
            <person name="Grigoriev I.V."/>
            <person name="Vagvolgyi C."/>
            <person name="Papp T."/>
            <person name="Martin F.M."/>
            <person name="Miettinen O."/>
            <person name="Hibbett D.S."/>
            <person name="Nagy L.G."/>
        </authorList>
    </citation>
    <scope>NUCLEOTIDE SEQUENCE [LARGE SCALE GENOMIC DNA]</scope>
    <source>
        <strain evidence="1 2">FP101781</strain>
    </source>
</reference>
<evidence type="ECO:0000313" key="2">
    <source>
        <dbReference type="Proteomes" id="UP000298030"/>
    </source>
</evidence>
<name>A0A4Y7U339_COPMI</name>